<dbReference type="InterPro" id="IPR003439">
    <property type="entry name" value="ABC_transporter-like_ATP-bd"/>
</dbReference>
<evidence type="ECO:0000256" key="1">
    <source>
        <dbReference type="ARBA" id="ARBA00005417"/>
    </source>
</evidence>
<protein>
    <submittedName>
        <fullName evidence="7">Putative ABC transporter ATP-binding protein</fullName>
    </submittedName>
</protein>
<name>A0A2Z3YSX6_9CORY</name>
<dbReference type="InterPro" id="IPR050153">
    <property type="entry name" value="Metal_Ion_Import_ABC"/>
</dbReference>
<gene>
    <name evidence="7" type="ORF">Csp1_26560</name>
</gene>
<evidence type="ECO:0000313" key="8">
    <source>
        <dbReference type="Proteomes" id="UP000247696"/>
    </source>
</evidence>
<evidence type="ECO:0000313" key="7">
    <source>
        <dbReference type="EMBL" id="AWT27399.1"/>
    </source>
</evidence>
<dbReference type="OrthoDB" id="5296765at2"/>
<proteinExistence type="inferred from homology"/>
<dbReference type="PROSITE" id="PS00211">
    <property type="entry name" value="ABC_TRANSPORTER_1"/>
    <property type="match status" value="1"/>
</dbReference>
<dbReference type="SMART" id="SM00382">
    <property type="entry name" value="AAA"/>
    <property type="match status" value="1"/>
</dbReference>
<accession>A0A2Z3YSX6</accession>
<comment type="similarity">
    <text evidence="1">Belongs to the ABC transporter superfamily.</text>
</comment>
<keyword evidence="3" id="KW-0547">Nucleotide-binding</keyword>
<dbReference type="RefSeq" id="WP_110482298.1">
    <property type="nucleotide sequence ID" value="NZ_CP024988.1"/>
</dbReference>
<dbReference type="PANTHER" id="PTHR42734:SF6">
    <property type="entry name" value="MOLYBDATE IMPORT ATP-BINDING PROTEIN MOLC"/>
    <property type="match status" value="1"/>
</dbReference>
<dbReference type="PANTHER" id="PTHR42734">
    <property type="entry name" value="METAL TRANSPORT SYSTEM ATP-BINDING PROTEIN TM_0124-RELATED"/>
    <property type="match status" value="1"/>
</dbReference>
<dbReference type="KEGG" id="cpre:Csp1_26560"/>
<keyword evidence="2" id="KW-0813">Transport</keyword>
<feature type="region of interest" description="Disordered" evidence="5">
    <location>
        <begin position="243"/>
        <end position="286"/>
    </location>
</feature>
<dbReference type="Proteomes" id="UP000247696">
    <property type="component" value="Chromosome"/>
</dbReference>
<dbReference type="InterPro" id="IPR027417">
    <property type="entry name" value="P-loop_NTPase"/>
</dbReference>
<evidence type="ECO:0000256" key="5">
    <source>
        <dbReference type="SAM" id="MobiDB-lite"/>
    </source>
</evidence>
<dbReference type="EMBL" id="CP024988">
    <property type="protein sequence ID" value="AWT27399.1"/>
    <property type="molecule type" value="Genomic_DNA"/>
</dbReference>
<dbReference type="STRING" id="1737425.GCA_900049755_01682"/>
<evidence type="ECO:0000259" key="6">
    <source>
        <dbReference type="PROSITE" id="PS50893"/>
    </source>
</evidence>
<dbReference type="InterPro" id="IPR017871">
    <property type="entry name" value="ABC_transporter-like_CS"/>
</dbReference>
<dbReference type="SUPFAM" id="SSF52540">
    <property type="entry name" value="P-loop containing nucleoside triphosphate hydrolases"/>
    <property type="match status" value="1"/>
</dbReference>
<evidence type="ECO:0000256" key="2">
    <source>
        <dbReference type="ARBA" id="ARBA00022448"/>
    </source>
</evidence>
<evidence type="ECO:0000256" key="3">
    <source>
        <dbReference type="ARBA" id="ARBA00022741"/>
    </source>
</evidence>
<dbReference type="PROSITE" id="PS50893">
    <property type="entry name" value="ABC_TRANSPORTER_2"/>
    <property type="match status" value="1"/>
</dbReference>
<dbReference type="AlphaFoldDB" id="A0A2Z3YSX6"/>
<organism evidence="7 8">
    <name type="scientific">Corynebacterium provencense</name>
    <dbReference type="NCBI Taxonomy" id="1737425"/>
    <lineage>
        <taxon>Bacteria</taxon>
        <taxon>Bacillati</taxon>
        <taxon>Actinomycetota</taxon>
        <taxon>Actinomycetes</taxon>
        <taxon>Mycobacteriales</taxon>
        <taxon>Corynebacteriaceae</taxon>
        <taxon>Corynebacterium</taxon>
    </lineage>
</organism>
<keyword evidence="4 7" id="KW-0067">ATP-binding</keyword>
<dbReference type="GO" id="GO:0016887">
    <property type="term" value="F:ATP hydrolysis activity"/>
    <property type="evidence" value="ECO:0007669"/>
    <property type="project" value="InterPro"/>
</dbReference>
<dbReference type="InterPro" id="IPR003593">
    <property type="entry name" value="AAA+_ATPase"/>
</dbReference>
<dbReference type="Gene3D" id="3.40.50.300">
    <property type="entry name" value="P-loop containing nucleotide triphosphate hydrolases"/>
    <property type="match status" value="1"/>
</dbReference>
<sequence>MIEAHNLSFRYGRRSRWIVSDLTVSTSPGEILAVLGPNARGKTTLLKCLSGLLEPTSGTVSSDGHVAYVPQGQGAGSAFPAIDLVLMGRARHVGVLRVPGKKDREIAMDALERIGIAHLADRRFGSMSGGERQMVLIARALAGGSQTIVLDEPASALDLRNQRQVLTALRTLADEGMSVVMTTHHPDHALQVAERCLLLENADDIRTGPTPQLLTRETLSELYRMPVYIADIPLPGYGRTITVPDFGRSVNGRSVNDRSDSGRSDSGTGPTPASDNAQPEPGGSPL</sequence>
<reference evidence="8" key="1">
    <citation type="submission" date="2017-11" db="EMBL/GenBank/DDBJ databases">
        <title>Otitis media/interna in a cat caused by the recently described species Corynebacterium provencense.</title>
        <authorList>
            <person name="Kittl S."/>
            <person name="Brodard I."/>
            <person name="Rychener L."/>
            <person name="Jores J."/>
            <person name="Roosje P."/>
            <person name="Gobeli Brawand S."/>
        </authorList>
    </citation>
    <scope>NUCLEOTIDE SEQUENCE [LARGE SCALE GENOMIC DNA]</scope>
    <source>
        <strain evidence="8">17KM38</strain>
    </source>
</reference>
<dbReference type="GO" id="GO:0005524">
    <property type="term" value="F:ATP binding"/>
    <property type="evidence" value="ECO:0007669"/>
    <property type="project" value="UniProtKB-KW"/>
</dbReference>
<dbReference type="Pfam" id="PF00005">
    <property type="entry name" value="ABC_tran"/>
    <property type="match status" value="1"/>
</dbReference>
<evidence type="ECO:0000256" key="4">
    <source>
        <dbReference type="ARBA" id="ARBA00022840"/>
    </source>
</evidence>
<keyword evidence="8" id="KW-1185">Reference proteome</keyword>
<feature type="compositionally biased region" description="Polar residues" evidence="5">
    <location>
        <begin position="268"/>
        <end position="277"/>
    </location>
</feature>
<feature type="domain" description="ABC transporter" evidence="6">
    <location>
        <begin position="2"/>
        <end position="226"/>
    </location>
</feature>